<feature type="chain" id="PRO_5011589051" evidence="5">
    <location>
        <begin position="25"/>
        <end position="456"/>
    </location>
</feature>
<dbReference type="Gene3D" id="3.40.50.880">
    <property type="match status" value="1"/>
</dbReference>
<dbReference type="GO" id="GO:0006508">
    <property type="term" value="P:proteolysis"/>
    <property type="evidence" value="ECO:0007669"/>
    <property type="project" value="UniProtKB-KW"/>
</dbReference>
<keyword evidence="5" id="KW-0732">Signal</keyword>
<dbReference type="Pfam" id="PF03575">
    <property type="entry name" value="Peptidase_S51"/>
    <property type="match status" value="1"/>
</dbReference>
<dbReference type="RefSeq" id="WP_229408752.1">
    <property type="nucleotide sequence ID" value="NZ_FOLD01000009.1"/>
</dbReference>
<protein>
    <submittedName>
        <fullName evidence="7">Cyanophycinase</fullName>
    </submittedName>
</protein>
<dbReference type="SUPFAM" id="SSF89260">
    <property type="entry name" value="Collagen-binding domain"/>
    <property type="match status" value="1"/>
</dbReference>
<reference evidence="8" key="1">
    <citation type="submission" date="2016-10" db="EMBL/GenBank/DDBJ databases">
        <authorList>
            <person name="Varghese N."/>
            <person name="Submissions S."/>
        </authorList>
    </citation>
    <scope>NUCLEOTIDE SEQUENCE [LARGE SCALE GENOMIC DNA]</scope>
    <source>
        <strain evidence="8">CGMCC 1.12041</strain>
    </source>
</reference>
<evidence type="ECO:0000259" key="6">
    <source>
        <dbReference type="Pfam" id="PF04151"/>
    </source>
</evidence>
<name>A0A1I1LDS3_9BURK</name>
<feature type="signal peptide" evidence="5">
    <location>
        <begin position="1"/>
        <end position="24"/>
    </location>
</feature>
<evidence type="ECO:0000256" key="5">
    <source>
        <dbReference type="SAM" id="SignalP"/>
    </source>
</evidence>
<evidence type="ECO:0000313" key="8">
    <source>
        <dbReference type="Proteomes" id="UP000198639"/>
    </source>
</evidence>
<dbReference type="PANTHER" id="PTHR36175">
    <property type="entry name" value="CYANOPHYCINASE"/>
    <property type="match status" value="1"/>
</dbReference>
<evidence type="ECO:0000256" key="2">
    <source>
        <dbReference type="ARBA" id="ARBA00022670"/>
    </source>
</evidence>
<dbReference type="SUPFAM" id="SSF52317">
    <property type="entry name" value="Class I glutamine amidotransferase-like"/>
    <property type="match status" value="1"/>
</dbReference>
<comment type="similarity">
    <text evidence="1">Belongs to the peptidase S51 family.</text>
</comment>
<evidence type="ECO:0000313" key="7">
    <source>
        <dbReference type="EMBL" id="SFC71161.1"/>
    </source>
</evidence>
<sequence length="456" mass="46914">MNIATMLRVLLLAAAAGVTGAAQAAKPTCRTIEAEPNNTSTQANTGLCPGTAASGTIIASTDLDWFRIDVPNAGLVSINLSHAQGIDLDWILSNAAGTDVASGASVSNPESGSFNATTTGTYYVRVRSNAGTGSYSLTVTLPGAATACTFPKKVNLGKTGNATPKATTTTGGALLMGGGLDVDEAFKWMIARSGGGDFVILRSSGTNAYNDYIYAMGGINSVQTLLIANTTDANNACVVQTIRNAAAVFLAGGDQANYINYFKGQGVGNALNYLVNTKGAPVGGTSAGMAVMGQYYHPGGAPDNTSVLANPTAVAVGNNFIAHPVLTNLVTDQHFTQRTRQPRLVSFMASSLYNYGAGWASMKGVGADENTAVAVDTGGVGKVYGSGNAFFVRGTDSPEVLQPATPLTWYRAAQALRVYKVPGTAAGTNTFNLINWTGTGGTTGYWSSNNGTWLMN</sequence>
<dbReference type="GO" id="GO:0008236">
    <property type="term" value="F:serine-type peptidase activity"/>
    <property type="evidence" value="ECO:0007669"/>
    <property type="project" value="UniProtKB-KW"/>
</dbReference>
<dbReference type="CDD" id="cd03145">
    <property type="entry name" value="GAT1_cyanophycinase"/>
    <property type="match status" value="1"/>
</dbReference>
<dbReference type="InterPro" id="IPR007280">
    <property type="entry name" value="Peptidase_C_arc/bac"/>
</dbReference>
<keyword evidence="8" id="KW-1185">Reference proteome</keyword>
<gene>
    <name evidence="7" type="ORF">SAMN05216204_10956</name>
</gene>
<keyword evidence="3" id="KW-0378">Hydrolase</keyword>
<proteinExistence type="inferred from homology"/>
<organism evidence="7 8">
    <name type="scientific">Massilia yuzhufengensis</name>
    <dbReference type="NCBI Taxonomy" id="1164594"/>
    <lineage>
        <taxon>Bacteria</taxon>
        <taxon>Pseudomonadati</taxon>
        <taxon>Pseudomonadota</taxon>
        <taxon>Betaproteobacteria</taxon>
        <taxon>Burkholderiales</taxon>
        <taxon>Oxalobacteraceae</taxon>
        <taxon>Telluria group</taxon>
        <taxon>Massilia</taxon>
    </lineage>
</organism>
<dbReference type="EMBL" id="FOLD01000009">
    <property type="protein sequence ID" value="SFC71161.1"/>
    <property type="molecule type" value="Genomic_DNA"/>
</dbReference>
<dbReference type="PANTHER" id="PTHR36175:SF1">
    <property type="entry name" value="CYANOPHYCINASE"/>
    <property type="match status" value="1"/>
</dbReference>
<accession>A0A1I1LDS3</accession>
<dbReference type="STRING" id="1164594.SAMN05216204_10956"/>
<evidence type="ECO:0000256" key="3">
    <source>
        <dbReference type="ARBA" id="ARBA00022801"/>
    </source>
</evidence>
<keyword evidence="4" id="KW-0720">Serine protease</keyword>
<dbReference type="Gene3D" id="2.60.120.380">
    <property type="match status" value="1"/>
</dbReference>
<dbReference type="Pfam" id="PF04151">
    <property type="entry name" value="PPC"/>
    <property type="match status" value="1"/>
</dbReference>
<feature type="domain" description="Peptidase C-terminal archaeal/bacterial" evidence="6">
    <location>
        <begin position="63"/>
        <end position="128"/>
    </location>
</feature>
<evidence type="ECO:0000256" key="1">
    <source>
        <dbReference type="ARBA" id="ARBA00006534"/>
    </source>
</evidence>
<dbReference type="InterPro" id="IPR029062">
    <property type="entry name" value="Class_I_gatase-like"/>
</dbReference>
<dbReference type="InterPro" id="IPR005320">
    <property type="entry name" value="Peptidase_S51"/>
</dbReference>
<evidence type="ECO:0000256" key="4">
    <source>
        <dbReference type="ARBA" id="ARBA00022825"/>
    </source>
</evidence>
<dbReference type="AlphaFoldDB" id="A0A1I1LDS3"/>
<keyword evidence="2" id="KW-0645">Protease</keyword>
<dbReference type="Proteomes" id="UP000198639">
    <property type="component" value="Unassembled WGS sequence"/>
</dbReference>